<name>A0A5J5G573_9BACL</name>
<feature type="transmembrane region" description="Helical" evidence="1">
    <location>
        <begin position="358"/>
        <end position="382"/>
    </location>
</feature>
<gene>
    <name evidence="3" type="ORF">F4V43_13460</name>
</gene>
<feature type="transmembrane region" description="Helical" evidence="1">
    <location>
        <begin position="309"/>
        <end position="326"/>
    </location>
</feature>
<dbReference type="Pfam" id="PF00990">
    <property type="entry name" value="GGDEF"/>
    <property type="match status" value="1"/>
</dbReference>
<dbReference type="OrthoDB" id="9805474at2"/>
<dbReference type="SUPFAM" id="SSF55073">
    <property type="entry name" value="Nucleotide cyclase"/>
    <property type="match status" value="1"/>
</dbReference>
<evidence type="ECO:0000313" key="3">
    <source>
        <dbReference type="EMBL" id="KAA9002420.1"/>
    </source>
</evidence>
<evidence type="ECO:0000259" key="2">
    <source>
        <dbReference type="PROSITE" id="PS50887"/>
    </source>
</evidence>
<dbReference type="PANTHER" id="PTHR45138:SF9">
    <property type="entry name" value="DIGUANYLATE CYCLASE DGCM-RELATED"/>
    <property type="match status" value="1"/>
</dbReference>
<dbReference type="PROSITE" id="PS50887">
    <property type="entry name" value="GGDEF"/>
    <property type="match status" value="1"/>
</dbReference>
<keyword evidence="4" id="KW-1185">Reference proteome</keyword>
<organism evidence="3 4">
    <name type="scientific">Paenibacillus spiritus</name>
    <dbReference type="NCBI Taxonomy" id="2496557"/>
    <lineage>
        <taxon>Bacteria</taxon>
        <taxon>Bacillati</taxon>
        <taxon>Bacillota</taxon>
        <taxon>Bacilli</taxon>
        <taxon>Bacillales</taxon>
        <taxon>Paenibacillaceae</taxon>
        <taxon>Paenibacillus</taxon>
    </lineage>
</organism>
<protein>
    <submittedName>
        <fullName evidence="3">Diguanylate cyclase</fullName>
    </submittedName>
</protein>
<feature type="transmembrane region" description="Helical" evidence="1">
    <location>
        <begin position="276"/>
        <end position="297"/>
    </location>
</feature>
<reference evidence="3 4" key="1">
    <citation type="submission" date="2019-09" db="EMBL/GenBank/DDBJ databases">
        <title>Bacillus ochoae sp. nov., Paenibacillus whitsoniae sp. nov., Paenibacillus spiritus sp. nov. Isolated from the Mars Exploration Rover during spacecraft assembly.</title>
        <authorList>
            <person name="Seuylemezian A."/>
            <person name="Vaishampayan P."/>
        </authorList>
    </citation>
    <scope>NUCLEOTIDE SEQUENCE [LARGE SCALE GENOMIC DNA]</scope>
    <source>
        <strain evidence="3 4">MER_111</strain>
    </source>
</reference>
<dbReference type="InterPro" id="IPR011623">
    <property type="entry name" value="7TMR_DISM_rcpt_extracell_dom1"/>
</dbReference>
<dbReference type="NCBIfam" id="TIGR00254">
    <property type="entry name" value="GGDEF"/>
    <property type="match status" value="1"/>
</dbReference>
<dbReference type="InterPro" id="IPR029787">
    <property type="entry name" value="Nucleotide_cyclase"/>
</dbReference>
<dbReference type="CDD" id="cd01949">
    <property type="entry name" value="GGDEF"/>
    <property type="match status" value="1"/>
</dbReference>
<dbReference type="Gene3D" id="3.30.70.270">
    <property type="match status" value="1"/>
</dbReference>
<dbReference type="Gene3D" id="2.60.40.2380">
    <property type="match status" value="1"/>
</dbReference>
<proteinExistence type="predicted"/>
<dbReference type="Pfam" id="PF07696">
    <property type="entry name" value="7TMR-DISMED2"/>
    <property type="match status" value="1"/>
</dbReference>
<dbReference type="SUPFAM" id="SSF55781">
    <property type="entry name" value="GAF domain-like"/>
    <property type="match status" value="1"/>
</dbReference>
<dbReference type="SMART" id="SM00065">
    <property type="entry name" value="GAF"/>
    <property type="match status" value="1"/>
</dbReference>
<dbReference type="SMART" id="SM00267">
    <property type="entry name" value="GGDEF"/>
    <property type="match status" value="1"/>
</dbReference>
<feature type="transmembrane region" description="Helical" evidence="1">
    <location>
        <begin position="332"/>
        <end position="351"/>
    </location>
</feature>
<dbReference type="PANTHER" id="PTHR45138">
    <property type="entry name" value="REGULATORY COMPONENTS OF SENSORY TRANSDUCTION SYSTEM"/>
    <property type="match status" value="1"/>
</dbReference>
<dbReference type="FunFam" id="3.30.70.270:FF:000001">
    <property type="entry name" value="Diguanylate cyclase domain protein"/>
    <property type="match status" value="1"/>
</dbReference>
<dbReference type="RefSeq" id="WP_150458765.1">
    <property type="nucleotide sequence ID" value="NZ_VYKK01000017.1"/>
</dbReference>
<dbReference type="InterPro" id="IPR011622">
    <property type="entry name" value="7TMR_DISM_rcpt_extracell_dom2"/>
</dbReference>
<evidence type="ECO:0000313" key="4">
    <source>
        <dbReference type="Proteomes" id="UP000367750"/>
    </source>
</evidence>
<feature type="domain" description="GGDEF" evidence="2">
    <location>
        <begin position="617"/>
        <end position="750"/>
    </location>
</feature>
<keyword evidence="1" id="KW-0812">Transmembrane</keyword>
<dbReference type="EMBL" id="VYKK01000017">
    <property type="protein sequence ID" value="KAA9002420.1"/>
    <property type="molecule type" value="Genomic_DNA"/>
</dbReference>
<dbReference type="InterPro" id="IPR029016">
    <property type="entry name" value="GAF-like_dom_sf"/>
</dbReference>
<evidence type="ECO:0000256" key="1">
    <source>
        <dbReference type="SAM" id="Phobius"/>
    </source>
</evidence>
<keyword evidence="1" id="KW-1133">Transmembrane helix</keyword>
<feature type="transmembrane region" description="Helical" evidence="1">
    <location>
        <begin position="238"/>
        <end position="264"/>
    </location>
</feature>
<dbReference type="Pfam" id="PF01590">
    <property type="entry name" value="GAF"/>
    <property type="match status" value="1"/>
</dbReference>
<dbReference type="Gene3D" id="3.30.450.40">
    <property type="match status" value="1"/>
</dbReference>
<feature type="transmembrane region" description="Helical" evidence="1">
    <location>
        <begin position="210"/>
        <end position="231"/>
    </location>
</feature>
<sequence length="754" mass="84273">MTPGVNSTAGCPDRRRPASACTRRLGALGLLLLLVLAWFPARAEAAYPAEAGDFQQSLDLKDRLAILEDRTGKLTIENVRKPEFSSLFRSYSDSGLAGTLSDSVYWVRIRLHNGSPYAKNLLLELSKPQLSEVTLYQFENGRLIQKAHTGHALPFGEREILHRNFVFQLVFPPSAEQELYMRVHTDTYLQLPMKLWEVQSFVEREQNVNLILGAYYGIMLIMALYHVFLYFSIRDRTYLYYMMFILSFAGLQLVWDGLAYAYLWPNAPAWELKSNPVFIVLTTLAALLFTSSFLSVARHSPRMGRIMKGVSAGMMACLASFPLLSAAASTRIAVYAATAGLLTCIAGVFAVRLRSRTVLYYSLAWAALFAGAILNILAAFKLLPLNFWSLYGIRLGSVAETMLLSLALADRFNLLRSEKRLEERQAVMLKALHRATRTLTSTHNIDQQLSLALTSLSRVTGCESGWILLEEEEAYVPKAAVGSGGGVWNKHEEGGLEDDPFYARLLAERTVLWTDGSLVPCGTGPGVRTCIGIPVMYHGRVLALIVLYSIGYRTISQEECRILSDFSSQVAVSIENARLFGEINRMATTDGLTGVYNRTYFLKLAERHFDRSQGSDYPLSVIMVDIDHFKSINDHYGHQAGDRVIQEVVYRLRKLLHSRGLIGRYGGEEFIVLLPGVRADRALRLAEAMREQLELTPVELEADEQTITISLGVASSDRSVHSLTELINKADQALYDAKENGRNRVRAYGSKRSV</sequence>
<dbReference type="InterPro" id="IPR000160">
    <property type="entry name" value="GGDEF_dom"/>
</dbReference>
<dbReference type="Pfam" id="PF07695">
    <property type="entry name" value="7TMR-DISM_7TM"/>
    <property type="match status" value="1"/>
</dbReference>
<dbReference type="AlphaFoldDB" id="A0A5J5G573"/>
<dbReference type="InterPro" id="IPR043128">
    <property type="entry name" value="Rev_trsase/Diguanyl_cyclase"/>
</dbReference>
<dbReference type="InterPro" id="IPR050469">
    <property type="entry name" value="Diguanylate_Cyclase"/>
</dbReference>
<comment type="caution">
    <text evidence="3">The sequence shown here is derived from an EMBL/GenBank/DDBJ whole genome shotgun (WGS) entry which is preliminary data.</text>
</comment>
<dbReference type="GO" id="GO:0052621">
    <property type="term" value="F:diguanylate cyclase activity"/>
    <property type="evidence" value="ECO:0007669"/>
    <property type="project" value="TreeGrafter"/>
</dbReference>
<accession>A0A5J5G573</accession>
<dbReference type="InterPro" id="IPR003018">
    <property type="entry name" value="GAF"/>
</dbReference>
<keyword evidence="1" id="KW-0472">Membrane</keyword>
<dbReference type="Proteomes" id="UP000367750">
    <property type="component" value="Unassembled WGS sequence"/>
</dbReference>